<accession>A0A6U3VB75</accession>
<feature type="signal peptide" evidence="2">
    <location>
        <begin position="1"/>
        <end position="18"/>
    </location>
</feature>
<feature type="transmembrane region" description="Helical" evidence="1">
    <location>
        <begin position="132"/>
        <end position="154"/>
    </location>
</feature>
<proteinExistence type="predicted"/>
<protein>
    <submittedName>
        <fullName evidence="3">Uncharacterized protein</fullName>
    </submittedName>
</protein>
<keyword evidence="1" id="KW-0472">Membrane</keyword>
<gene>
    <name evidence="3" type="ORF">DBRI1063_LOCUS21269</name>
</gene>
<feature type="transmembrane region" description="Helical" evidence="1">
    <location>
        <begin position="161"/>
        <end position="179"/>
    </location>
</feature>
<reference evidence="3" key="1">
    <citation type="submission" date="2021-01" db="EMBL/GenBank/DDBJ databases">
        <authorList>
            <person name="Corre E."/>
            <person name="Pelletier E."/>
            <person name="Niang G."/>
            <person name="Scheremetjew M."/>
            <person name="Finn R."/>
            <person name="Kale V."/>
            <person name="Holt S."/>
            <person name="Cochrane G."/>
            <person name="Meng A."/>
            <person name="Brown T."/>
            <person name="Cohen L."/>
        </authorList>
    </citation>
    <scope>NUCLEOTIDE SEQUENCE</scope>
    <source>
        <strain evidence="3">Pop2</strain>
    </source>
</reference>
<dbReference type="EMBL" id="HBGN01032924">
    <property type="protein sequence ID" value="CAD9350067.1"/>
    <property type="molecule type" value="Transcribed_RNA"/>
</dbReference>
<keyword evidence="2" id="KW-0732">Signal</keyword>
<organism evidence="3">
    <name type="scientific">Ditylum brightwellii</name>
    <dbReference type="NCBI Taxonomy" id="49249"/>
    <lineage>
        <taxon>Eukaryota</taxon>
        <taxon>Sar</taxon>
        <taxon>Stramenopiles</taxon>
        <taxon>Ochrophyta</taxon>
        <taxon>Bacillariophyta</taxon>
        <taxon>Mediophyceae</taxon>
        <taxon>Lithodesmiophycidae</taxon>
        <taxon>Lithodesmiales</taxon>
        <taxon>Lithodesmiaceae</taxon>
        <taxon>Ditylum</taxon>
    </lineage>
</organism>
<sequence>MARLTNVLLVAAIASASAFAPSKPFATQRQTQMDPLKESFGFDFAEDSNLNQVPELRGEAAYKGFVGDGAFLNRQYNVLRRVRELDLIKKTAELGVLSKLEKNGVDLKTIESALPQIESLGLLSTVGNNQQLVINAAAFLAVEGAPLLLPLVAGALDIGPAAFYLGAASFAGLEGFLVVNDVEVPFIGLPAGAVLGLLLVPLTLVTGGAGALLASAGGKK</sequence>
<name>A0A6U3VB75_9STRA</name>
<dbReference type="AlphaFoldDB" id="A0A6U3VB75"/>
<evidence type="ECO:0000256" key="2">
    <source>
        <dbReference type="SAM" id="SignalP"/>
    </source>
</evidence>
<keyword evidence="1" id="KW-0812">Transmembrane</keyword>
<evidence type="ECO:0000313" key="3">
    <source>
        <dbReference type="EMBL" id="CAD9350067.1"/>
    </source>
</evidence>
<keyword evidence="1" id="KW-1133">Transmembrane helix</keyword>
<evidence type="ECO:0000256" key="1">
    <source>
        <dbReference type="SAM" id="Phobius"/>
    </source>
</evidence>
<feature type="chain" id="PRO_5030160210" evidence="2">
    <location>
        <begin position="19"/>
        <end position="220"/>
    </location>
</feature>
<feature type="transmembrane region" description="Helical" evidence="1">
    <location>
        <begin position="191"/>
        <end position="214"/>
    </location>
</feature>